<evidence type="ECO:0000259" key="4">
    <source>
        <dbReference type="PROSITE" id="PS01124"/>
    </source>
</evidence>
<evidence type="ECO:0000256" key="1">
    <source>
        <dbReference type="ARBA" id="ARBA00023015"/>
    </source>
</evidence>
<dbReference type="InterPro" id="IPR018060">
    <property type="entry name" value="HTH_AraC"/>
</dbReference>
<dbReference type="Pfam" id="PF02311">
    <property type="entry name" value="AraC_binding"/>
    <property type="match status" value="1"/>
</dbReference>
<comment type="caution">
    <text evidence="5">The sequence shown here is derived from an EMBL/GenBank/DDBJ whole genome shotgun (WGS) entry which is preliminary data.</text>
</comment>
<gene>
    <name evidence="5" type="ORF">HDE68_003002</name>
</gene>
<dbReference type="InterPro" id="IPR037923">
    <property type="entry name" value="HTH-like"/>
</dbReference>
<keyword evidence="2 5" id="KW-0238">DNA-binding</keyword>
<dbReference type="AlphaFoldDB" id="A0A7W9E0A7"/>
<dbReference type="PANTHER" id="PTHR43280:SF30">
    <property type="entry name" value="MMSAB OPERON REGULATORY PROTEIN"/>
    <property type="match status" value="1"/>
</dbReference>
<dbReference type="InterPro" id="IPR003313">
    <property type="entry name" value="AraC-bd"/>
</dbReference>
<keyword evidence="3" id="KW-0804">Transcription</keyword>
<dbReference type="SUPFAM" id="SSF46689">
    <property type="entry name" value="Homeodomain-like"/>
    <property type="match status" value="2"/>
</dbReference>
<evidence type="ECO:0000313" key="6">
    <source>
        <dbReference type="Proteomes" id="UP000537204"/>
    </source>
</evidence>
<dbReference type="SMART" id="SM00342">
    <property type="entry name" value="HTH_ARAC"/>
    <property type="match status" value="1"/>
</dbReference>
<dbReference type="CDD" id="cd06986">
    <property type="entry name" value="cupin_MmsR-like_N"/>
    <property type="match status" value="1"/>
</dbReference>
<reference evidence="5 6" key="1">
    <citation type="submission" date="2020-08" db="EMBL/GenBank/DDBJ databases">
        <title>Genomic Encyclopedia of Type Strains, Phase IV (KMG-V): Genome sequencing to study the core and pangenomes of soil and plant-associated prokaryotes.</title>
        <authorList>
            <person name="Whitman W."/>
        </authorList>
    </citation>
    <scope>NUCLEOTIDE SEQUENCE [LARGE SCALE GENOMIC DNA]</scope>
    <source>
        <strain evidence="5 6">S3M1</strain>
    </source>
</reference>
<keyword evidence="1" id="KW-0805">Transcription regulation</keyword>
<dbReference type="Pfam" id="PF12833">
    <property type="entry name" value="HTH_18"/>
    <property type="match status" value="1"/>
</dbReference>
<dbReference type="PROSITE" id="PS00041">
    <property type="entry name" value="HTH_ARAC_FAMILY_1"/>
    <property type="match status" value="1"/>
</dbReference>
<dbReference type="RefSeq" id="WP_183882977.1">
    <property type="nucleotide sequence ID" value="NZ_JACHCE010000004.1"/>
</dbReference>
<dbReference type="InterPro" id="IPR009057">
    <property type="entry name" value="Homeodomain-like_sf"/>
</dbReference>
<dbReference type="PANTHER" id="PTHR43280">
    <property type="entry name" value="ARAC-FAMILY TRANSCRIPTIONAL REGULATOR"/>
    <property type="match status" value="1"/>
</dbReference>
<evidence type="ECO:0000256" key="2">
    <source>
        <dbReference type="ARBA" id="ARBA00023125"/>
    </source>
</evidence>
<dbReference type="PROSITE" id="PS01124">
    <property type="entry name" value="HTH_ARAC_FAMILY_2"/>
    <property type="match status" value="1"/>
</dbReference>
<dbReference type="GO" id="GO:0043565">
    <property type="term" value="F:sequence-specific DNA binding"/>
    <property type="evidence" value="ECO:0007669"/>
    <property type="project" value="InterPro"/>
</dbReference>
<dbReference type="Gene3D" id="1.10.10.60">
    <property type="entry name" value="Homeodomain-like"/>
    <property type="match status" value="2"/>
</dbReference>
<dbReference type="GO" id="GO:0003700">
    <property type="term" value="F:DNA-binding transcription factor activity"/>
    <property type="evidence" value="ECO:0007669"/>
    <property type="project" value="InterPro"/>
</dbReference>
<feature type="domain" description="HTH araC/xylS-type" evidence="4">
    <location>
        <begin position="197"/>
        <end position="295"/>
    </location>
</feature>
<accession>A0A7W9E0A7</accession>
<protein>
    <submittedName>
        <fullName evidence="5">AraC-like DNA-binding protein</fullName>
    </submittedName>
</protein>
<dbReference type="Proteomes" id="UP000537204">
    <property type="component" value="Unassembled WGS sequence"/>
</dbReference>
<evidence type="ECO:0000313" key="5">
    <source>
        <dbReference type="EMBL" id="MBB5637089.1"/>
    </source>
</evidence>
<proteinExistence type="predicted"/>
<organism evidence="5 6">
    <name type="scientific">Pedobacter cryoconitis</name>
    <dbReference type="NCBI Taxonomy" id="188932"/>
    <lineage>
        <taxon>Bacteria</taxon>
        <taxon>Pseudomonadati</taxon>
        <taxon>Bacteroidota</taxon>
        <taxon>Sphingobacteriia</taxon>
        <taxon>Sphingobacteriales</taxon>
        <taxon>Sphingobacteriaceae</taxon>
        <taxon>Pedobacter</taxon>
    </lineage>
</organism>
<evidence type="ECO:0000256" key="3">
    <source>
        <dbReference type="ARBA" id="ARBA00023163"/>
    </source>
</evidence>
<dbReference type="EMBL" id="JACHCE010000004">
    <property type="protein sequence ID" value="MBB5637089.1"/>
    <property type="molecule type" value="Genomic_DNA"/>
</dbReference>
<dbReference type="InterPro" id="IPR018062">
    <property type="entry name" value="HTH_AraC-typ_CS"/>
</dbReference>
<dbReference type="SUPFAM" id="SSF51215">
    <property type="entry name" value="Regulatory protein AraC"/>
    <property type="match status" value="1"/>
</dbReference>
<name>A0A7W9E0A7_9SPHI</name>
<dbReference type="Gene3D" id="2.60.120.280">
    <property type="entry name" value="Regulatory protein AraC"/>
    <property type="match status" value="1"/>
</dbReference>
<sequence length="297" mass="34404">MKANELRKREGFYGQKLIVLPKKVINDFLIKDAITKQIHITDIGYYPKAGFHYAERNAGIGQHIIIYCIEGFGWVEINKKRIEIGPSEFIVIPKNVPHKYGASENKPWTIYWIHFKGELSSYIVELILKNTENFQPNLSYNEQRIRLFDDIYHTLEMGYGSDALRYVSMTFSHFLSSLIYQKKFSSPDQQPQKNVIELTIGLMQRKIQTDVTLKELADFASLSVSHFSSVFKAKTGYSPIEYYNHLKIQHACQYLSFTDMSVKSVSVTLGIQDPYYFSRMFTRLMGVSPAGYRKKAK</sequence>